<dbReference type="GO" id="GO:0016706">
    <property type="term" value="F:2-oxoglutarate-dependent dioxygenase activity"/>
    <property type="evidence" value="ECO:0000318"/>
    <property type="project" value="GO_Central"/>
</dbReference>
<protein>
    <recommendedName>
        <fullName evidence="4">2-oxoglutarate-dependent dioxygenase DAO</fullName>
    </recommendedName>
    <alternativeName>
        <fullName evidence="5">Protein DIOXYGENASE FOR AUXIN OXIDATION</fullName>
    </alternativeName>
</protein>
<comment type="function">
    <text evidence="3">2-oxoglutarate-dependent dioxygenase essential for auxin catabolism and maintenance of auxin homeostasis in reproductive organs. Catalyzes the irreversible oxidation of indole-3-acetic acid (IAA) to the biologically inactive 2-oxoindole-3-acetic acid (OxIAA).</text>
</comment>
<organism evidence="8 9">
    <name type="scientific">Manihot esculenta</name>
    <name type="common">Cassava</name>
    <name type="synonym">Jatropha manihot</name>
    <dbReference type="NCBI Taxonomy" id="3983"/>
    <lineage>
        <taxon>Eukaryota</taxon>
        <taxon>Viridiplantae</taxon>
        <taxon>Streptophyta</taxon>
        <taxon>Embryophyta</taxon>
        <taxon>Tracheophyta</taxon>
        <taxon>Spermatophyta</taxon>
        <taxon>Magnoliopsida</taxon>
        <taxon>eudicotyledons</taxon>
        <taxon>Gunneridae</taxon>
        <taxon>Pentapetalae</taxon>
        <taxon>rosids</taxon>
        <taxon>fabids</taxon>
        <taxon>Malpighiales</taxon>
        <taxon>Euphorbiaceae</taxon>
        <taxon>Crotonoideae</taxon>
        <taxon>Manihoteae</taxon>
        <taxon>Manihot</taxon>
    </lineage>
</organism>
<reference evidence="9" key="1">
    <citation type="journal article" date="2016" name="Nat. Biotechnol.">
        <title>Sequencing wild and cultivated cassava and related species reveals extensive interspecific hybridization and genetic diversity.</title>
        <authorList>
            <person name="Bredeson J.V."/>
            <person name="Lyons J.B."/>
            <person name="Prochnik S.E."/>
            <person name="Wu G.A."/>
            <person name="Ha C.M."/>
            <person name="Edsinger-Gonzales E."/>
            <person name="Grimwood J."/>
            <person name="Schmutz J."/>
            <person name="Rabbi I.Y."/>
            <person name="Egesi C."/>
            <person name="Nauluvula P."/>
            <person name="Lebot V."/>
            <person name="Ndunguru J."/>
            <person name="Mkamilo G."/>
            <person name="Bart R.S."/>
            <person name="Setter T.L."/>
            <person name="Gleadow R.M."/>
            <person name="Kulakow P."/>
            <person name="Ferguson M.E."/>
            <person name="Rounsley S."/>
            <person name="Rokhsar D.S."/>
        </authorList>
    </citation>
    <scope>NUCLEOTIDE SEQUENCE [LARGE SCALE GENOMIC DNA]</scope>
    <source>
        <strain evidence="9">cv. AM560-2</strain>
    </source>
</reference>
<dbReference type="FunFam" id="2.60.120.330:FF:000017">
    <property type="entry name" value="2-oxoglutarate-dependent dioxygenase DAO"/>
    <property type="match status" value="1"/>
</dbReference>
<dbReference type="OrthoDB" id="288590at2759"/>
<dbReference type="PROSITE" id="PS51471">
    <property type="entry name" value="FE2OG_OXY"/>
    <property type="match status" value="1"/>
</dbReference>
<keyword evidence="6" id="KW-0560">Oxidoreductase</keyword>
<evidence type="ECO:0000256" key="5">
    <source>
        <dbReference type="ARBA" id="ARBA00076740"/>
    </source>
</evidence>
<dbReference type="PANTHER" id="PTHR47990">
    <property type="entry name" value="2-OXOGLUTARATE (2OG) AND FE(II)-DEPENDENT OXYGENASE SUPERFAMILY PROTEIN-RELATED"/>
    <property type="match status" value="1"/>
</dbReference>
<keyword evidence="1 6" id="KW-0479">Metal-binding</keyword>
<dbReference type="InterPro" id="IPR044861">
    <property type="entry name" value="IPNS-like_FE2OG_OXY"/>
</dbReference>
<dbReference type="InterPro" id="IPR026992">
    <property type="entry name" value="DIOX_N"/>
</dbReference>
<evidence type="ECO:0000256" key="6">
    <source>
        <dbReference type="RuleBase" id="RU003682"/>
    </source>
</evidence>
<evidence type="ECO:0000313" key="8">
    <source>
        <dbReference type="EMBL" id="OAY26694.1"/>
    </source>
</evidence>
<dbReference type="InterPro" id="IPR027443">
    <property type="entry name" value="IPNS-like_sf"/>
</dbReference>
<comment type="similarity">
    <text evidence="6">Belongs to the iron/ascorbate-dependent oxidoreductase family.</text>
</comment>
<sequence length="319" mass="36226">MGVAQLPLLDFSMEPLGLEVGSESWRELCTKVREACETHGCFLLTYEKIPENLREDMFMGIKSLFDLPQETKTKYVNPKPYRSYAGKNQLVPFYESLGLDEPQKLAAVEAFTHLMWPEGNTSFCEALHGVSSEMLELNYMVLKMIFESFGMENYYASHIEDSTSVFRMMRYIARPSGGAAADDADDDEDITLRAHTDKNTITILCQNQVQGLEVQTKDGNWDQVMVPQHGLVVIVGEALKVWSNGRLKAARHRVVTRGEQDRYSCGLFSLPKEESIVQVPSELVDKEHPLLYRPFIFAEYISFYASKLSDDALEIYACI</sequence>
<dbReference type="OMA" id="TSIFRIM"/>
<dbReference type="Proteomes" id="UP000091857">
    <property type="component" value="Chromosome 16"/>
</dbReference>
<evidence type="ECO:0000256" key="2">
    <source>
        <dbReference type="ARBA" id="ARBA00023004"/>
    </source>
</evidence>
<dbReference type="STRING" id="3983.A0A2C9UB93"/>
<keyword evidence="2 6" id="KW-0408">Iron</keyword>
<dbReference type="GO" id="GO:0046872">
    <property type="term" value="F:metal ion binding"/>
    <property type="evidence" value="ECO:0007669"/>
    <property type="project" value="UniProtKB-KW"/>
</dbReference>
<keyword evidence="9" id="KW-1185">Reference proteome</keyword>
<dbReference type="AlphaFoldDB" id="A0A2C9UB93"/>
<accession>A0A2C9UB93</accession>
<dbReference type="Gene3D" id="2.60.120.330">
    <property type="entry name" value="B-lactam Antibiotic, Isopenicillin N Synthase, Chain"/>
    <property type="match status" value="1"/>
</dbReference>
<feature type="domain" description="Fe2OG dioxygenase" evidence="7">
    <location>
        <begin position="161"/>
        <end position="271"/>
    </location>
</feature>
<evidence type="ECO:0000259" key="7">
    <source>
        <dbReference type="PROSITE" id="PS51471"/>
    </source>
</evidence>
<dbReference type="Gramene" id="Manes.16G067600.1.v8.1">
    <property type="protein sequence ID" value="Manes.16G067600.1.v8.1.CDS"/>
    <property type="gene ID" value="Manes.16G067600.v8.1"/>
</dbReference>
<dbReference type="Pfam" id="PF14226">
    <property type="entry name" value="DIOX_N"/>
    <property type="match status" value="1"/>
</dbReference>
<evidence type="ECO:0000256" key="4">
    <source>
        <dbReference type="ARBA" id="ARBA00074102"/>
    </source>
</evidence>
<comment type="caution">
    <text evidence="8">The sequence shown here is derived from an EMBL/GenBank/DDBJ whole genome shotgun (WGS) entry which is preliminary data.</text>
</comment>
<evidence type="ECO:0000256" key="1">
    <source>
        <dbReference type="ARBA" id="ARBA00022723"/>
    </source>
</evidence>
<dbReference type="InterPro" id="IPR005123">
    <property type="entry name" value="Oxoglu/Fe-dep_dioxygenase_dom"/>
</dbReference>
<dbReference type="Pfam" id="PF03171">
    <property type="entry name" value="2OG-FeII_Oxy"/>
    <property type="match status" value="1"/>
</dbReference>
<dbReference type="EMBL" id="CM004402">
    <property type="protein sequence ID" value="OAY26694.1"/>
    <property type="molecule type" value="Genomic_DNA"/>
</dbReference>
<proteinExistence type="inferred from homology"/>
<dbReference type="InterPro" id="IPR050231">
    <property type="entry name" value="Iron_ascorbate_oxido_reductase"/>
</dbReference>
<gene>
    <name evidence="8" type="ORF">MANES_16G067600v8</name>
</gene>
<dbReference type="SUPFAM" id="SSF51197">
    <property type="entry name" value="Clavaminate synthase-like"/>
    <property type="match status" value="1"/>
</dbReference>
<evidence type="ECO:0000313" key="9">
    <source>
        <dbReference type="Proteomes" id="UP000091857"/>
    </source>
</evidence>
<evidence type="ECO:0000256" key="3">
    <source>
        <dbReference type="ARBA" id="ARBA00054658"/>
    </source>
</evidence>
<name>A0A2C9UB93_MANES</name>